<evidence type="ECO:0000256" key="1">
    <source>
        <dbReference type="SAM" id="MobiDB-lite"/>
    </source>
</evidence>
<sequence length="385" mass="43437">MGLHAPISTQIPDAVDWLDLQFGQTMQSTEERLPMDKVESQRSKECPIRWQLLVLKDPSSKELLAAVENEKNLRSRRNACHEDYEMNIHAELVMLREGEGRDLLVLVLHWFCSVPPGDLPLPDVQHMRTSSPEECQTCSYEFSEGDSPTFSTLRSVVPEVVNVEPNSVGNRDGCNRPSYEFSEGDSPTFSTLRSVVPEAVNVEPNSVGNRNGCNKPSPESPQRPSSSEFLAFSDSVKSKFSLASARYKESISKSTRGFKEKLLAHNISVKELGRGSPNENAGESVHDTSSPESPRVHCTFPSELDISLVQTWWKEMKDFSGEFLCASAISIPFFLFLIFALIVLFKTSSYFIFWEYYVVLCNSLNQYCSEKYYRLDIMNSLFSSS</sequence>
<gene>
    <name evidence="3" type="ORF">HYC85_012952</name>
</gene>
<feature type="compositionally biased region" description="Low complexity" evidence="1">
    <location>
        <begin position="216"/>
        <end position="228"/>
    </location>
</feature>
<evidence type="ECO:0000313" key="3">
    <source>
        <dbReference type="EMBL" id="KAF5950959.1"/>
    </source>
</evidence>
<feature type="compositionally biased region" description="Polar residues" evidence="1">
    <location>
        <begin position="203"/>
        <end position="214"/>
    </location>
</feature>
<feature type="region of interest" description="Disordered" evidence="1">
    <location>
        <begin position="201"/>
        <end position="228"/>
    </location>
</feature>
<feature type="transmembrane region" description="Helical" evidence="2">
    <location>
        <begin position="323"/>
        <end position="345"/>
    </location>
</feature>
<reference evidence="4" key="1">
    <citation type="journal article" date="2020" name="Nat. Commun.">
        <title>Genome assembly of wild tea tree DASZ reveals pedigree and selection history of tea varieties.</title>
        <authorList>
            <person name="Zhang W."/>
            <person name="Zhang Y."/>
            <person name="Qiu H."/>
            <person name="Guo Y."/>
            <person name="Wan H."/>
            <person name="Zhang X."/>
            <person name="Scossa F."/>
            <person name="Alseekh S."/>
            <person name="Zhang Q."/>
            <person name="Wang P."/>
            <person name="Xu L."/>
            <person name="Schmidt M.H."/>
            <person name="Jia X."/>
            <person name="Li D."/>
            <person name="Zhu A."/>
            <person name="Guo F."/>
            <person name="Chen W."/>
            <person name="Ni D."/>
            <person name="Usadel B."/>
            <person name="Fernie A.R."/>
            <person name="Wen W."/>
        </authorList>
    </citation>
    <scope>NUCLEOTIDE SEQUENCE [LARGE SCALE GENOMIC DNA]</scope>
    <source>
        <strain evidence="4">cv. G240</strain>
    </source>
</reference>
<keyword evidence="2" id="KW-0472">Membrane</keyword>
<keyword evidence="4" id="KW-1185">Reference proteome</keyword>
<feature type="region of interest" description="Disordered" evidence="1">
    <location>
        <begin position="272"/>
        <end position="295"/>
    </location>
</feature>
<evidence type="ECO:0000256" key="2">
    <source>
        <dbReference type="SAM" id="Phobius"/>
    </source>
</evidence>
<protein>
    <submittedName>
        <fullName evidence="3">Uncharacterized protein</fullName>
    </submittedName>
</protein>
<keyword evidence="2" id="KW-0812">Transmembrane</keyword>
<feature type="compositionally biased region" description="Polar residues" evidence="1">
    <location>
        <begin position="277"/>
        <end position="292"/>
    </location>
</feature>
<accession>A0A7J7HDY8</accession>
<reference evidence="3 4" key="2">
    <citation type="submission" date="2020-07" db="EMBL/GenBank/DDBJ databases">
        <title>Genome assembly of wild tea tree DASZ reveals pedigree and selection history of tea varieties.</title>
        <authorList>
            <person name="Zhang W."/>
        </authorList>
    </citation>
    <scope>NUCLEOTIDE SEQUENCE [LARGE SCALE GENOMIC DNA]</scope>
    <source>
        <strain evidence="4">cv. G240</strain>
        <tissue evidence="3">Leaf</tissue>
    </source>
</reference>
<comment type="caution">
    <text evidence="3">The sequence shown here is derived from an EMBL/GenBank/DDBJ whole genome shotgun (WGS) entry which is preliminary data.</text>
</comment>
<evidence type="ECO:0000313" key="4">
    <source>
        <dbReference type="Proteomes" id="UP000593564"/>
    </source>
</evidence>
<keyword evidence="2" id="KW-1133">Transmembrane helix</keyword>
<dbReference type="AlphaFoldDB" id="A0A7J7HDY8"/>
<organism evidence="3 4">
    <name type="scientific">Camellia sinensis</name>
    <name type="common">Tea plant</name>
    <name type="synonym">Thea sinensis</name>
    <dbReference type="NCBI Taxonomy" id="4442"/>
    <lineage>
        <taxon>Eukaryota</taxon>
        <taxon>Viridiplantae</taxon>
        <taxon>Streptophyta</taxon>
        <taxon>Embryophyta</taxon>
        <taxon>Tracheophyta</taxon>
        <taxon>Spermatophyta</taxon>
        <taxon>Magnoliopsida</taxon>
        <taxon>eudicotyledons</taxon>
        <taxon>Gunneridae</taxon>
        <taxon>Pentapetalae</taxon>
        <taxon>asterids</taxon>
        <taxon>Ericales</taxon>
        <taxon>Theaceae</taxon>
        <taxon>Camellia</taxon>
    </lineage>
</organism>
<feature type="region of interest" description="Disordered" evidence="1">
    <location>
        <begin position="167"/>
        <end position="187"/>
    </location>
</feature>
<dbReference type="Proteomes" id="UP000593564">
    <property type="component" value="Unassembled WGS sequence"/>
</dbReference>
<proteinExistence type="predicted"/>
<name>A0A7J7HDY8_CAMSI</name>
<dbReference type="EMBL" id="JACBKZ010000005">
    <property type="protein sequence ID" value="KAF5950959.1"/>
    <property type="molecule type" value="Genomic_DNA"/>
</dbReference>